<evidence type="ECO:0000313" key="2">
    <source>
        <dbReference type="EMBL" id="KOM45441.1"/>
    </source>
</evidence>
<accession>A0A0L9URX1</accession>
<feature type="compositionally biased region" description="Low complexity" evidence="1">
    <location>
        <begin position="39"/>
        <end position="48"/>
    </location>
</feature>
<dbReference type="Proteomes" id="UP000053144">
    <property type="component" value="Chromosome 6"/>
</dbReference>
<evidence type="ECO:0000256" key="1">
    <source>
        <dbReference type="SAM" id="MobiDB-lite"/>
    </source>
</evidence>
<gene>
    <name evidence="2" type="ORF">LR48_Vigan06g074700</name>
</gene>
<dbReference type="Gramene" id="KOM45441">
    <property type="protein sequence ID" value="KOM45441"/>
    <property type="gene ID" value="LR48_Vigan06g074700"/>
</dbReference>
<name>A0A0L9URX1_PHAAN</name>
<reference evidence="3" key="1">
    <citation type="journal article" date="2015" name="Proc. Natl. Acad. Sci. U.S.A.">
        <title>Genome sequencing of adzuki bean (Vigna angularis) provides insight into high starch and low fat accumulation and domestication.</title>
        <authorList>
            <person name="Yang K."/>
            <person name="Tian Z."/>
            <person name="Chen C."/>
            <person name="Luo L."/>
            <person name="Zhao B."/>
            <person name="Wang Z."/>
            <person name="Yu L."/>
            <person name="Li Y."/>
            <person name="Sun Y."/>
            <person name="Li W."/>
            <person name="Chen Y."/>
            <person name="Li Y."/>
            <person name="Zhang Y."/>
            <person name="Ai D."/>
            <person name="Zhao J."/>
            <person name="Shang C."/>
            <person name="Ma Y."/>
            <person name="Wu B."/>
            <person name="Wang M."/>
            <person name="Gao L."/>
            <person name="Sun D."/>
            <person name="Zhang P."/>
            <person name="Guo F."/>
            <person name="Wang W."/>
            <person name="Li Y."/>
            <person name="Wang J."/>
            <person name="Varshney R.K."/>
            <person name="Wang J."/>
            <person name="Ling H.Q."/>
            <person name="Wan P."/>
        </authorList>
    </citation>
    <scope>NUCLEOTIDE SEQUENCE</scope>
    <source>
        <strain evidence="3">cv. Jingnong 6</strain>
    </source>
</reference>
<proteinExistence type="predicted"/>
<feature type="region of interest" description="Disordered" evidence="1">
    <location>
        <begin position="36"/>
        <end position="84"/>
    </location>
</feature>
<organism evidence="2 3">
    <name type="scientific">Phaseolus angularis</name>
    <name type="common">Azuki bean</name>
    <name type="synonym">Vigna angularis</name>
    <dbReference type="NCBI Taxonomy" id="3914"/>
    <lineage>
        <taxon>Eukaryota</taxon>
        <taxon>Viridiplantae</taxon>
        <taxon>Streptophyta</taxon>
        <taxon>Embryophyta</taxon>
        <taxon>Tracheophyta</taxon>
        <taxon>Spermatophyta</taxon>
        <taxon>Magnoliopsida</taxon>
        <taxon>eudicotyledons</taxon>
        <taxon>Gunneridae</taxon>
        <taxon>Pentapetalae</taxon>
        <taxon>rosids</taxon>
        <taxon>fabids</taxon>
        <taxon>Fabales</taxon>
        <taxon>Fabaceae</taxon>
        <taxon>Papilionoideae</taxon>
        <taxon>50 kb inversion clade</taxon>
        <taxon>NPAAA clade</taxon>
        <taxon>indigoferoid/millettioid clade</taxon>
        <taxon>Phaseoleae</taxon>
        <taxon>Vigna</taxon>
    </lineage>
</organism>
<sequence>MVERPYKALLEIKAIQGYHSDRTVYKRIYRTVILNKKGSVSSSSTSPSAHMHTDDHCNDKDEQTKHDKTGTQERDRTLGARPRGLQFQNRFRLRGYYQIEKETEYNQISQGTNGTNVNYQVSQLDELTLEDFNRTPK</sequence>
<dbReference type="AlphaFoldDB" id="A0A0L9URX1"/>
<evidence type="ECO:0000313" key="3">
    <source>
        <dbReference type="Proteomes" id="UP000053144"/>
    </source>
</evidence>
<protein>
    <submittedName>
        <fullName evidence="2">Uncharacterized protein</fullName>
    </submittedName>
</protein>
<dbReference type="EMBL" id="CM003376">
    <property type="protein sequence ID" value="KOM45441.1"/>
    <property type="molecule type" value="Genomic_DNA"/>
</dbReference>
<feature type="compositionally biased region" description="Basic and acidic residues" evidence="1">
    <location>
        <begin position="51"/>
        <end position="78"/>
    </location>
</feature>